<dbReference type="PANTHER" id="PTHR11741">
    <property type="entry name" value="ELONGATION FACTOR TS"/>
    <property type="match status" value="1"/>
</dbReference>
<dbReference type="Gene3D" id="1.10.8.10">
    <property type="entry name" value="DNA helicase RuvA subunit, C-terminal domain"/>
    <property type="match status" value="1"/>
</dbReference>
<sequence length="395" mass="43681">MSILIPKVSSSFRSNNLLSLSSLTSSSSRYSISTSCIIRNNDKIKVPISLIANLRKEFPVPLSQAREALEKTNLNLKNALEYLKNNTSSSAAAEKKAEKVSGRITNEGVISISLLKNKRVGMIHLGCETDFVARNKVFLNTAKNISETTAFLDVPPELENHNHHHEDIITNNEIKPGQDPILSFPIESLLSAPLITLPSDDSTSSETVISSSSSEPQTIKQTLLSSLSQTGENLKLLRATSFASPFPSKPEIRYIPSGYTHGGLNDKQGKIGGIIVLSVESLNNNEQNISNLIHSEKGEKLENDLNEFARIISRQVVGFPTKVIENQDNRPLENDEILYQQPFMMYKGDSRPVKQVIQEWGNERGIIVKVVGMRRWAVGDELESSPTEKEAESTI</sequence>
<organism evidence="2 3">
    <name type="scientific">Kwoniella dendrophila CBS 6074</name>
    <dbReference type="NCBI Taxonomy" id="1295534"/>
    <lineage>
        <taxon>Eukaryota</taxon>
        <taxon>Fungi</taxon>
        <taxon>Dikarya</taxon>
        <taxon>Basidiomycota</taxon>
        <taxon>Agaricomycotina</taxon>
        <taxon>Tremellomycetes</taxon>
        <taxon>Tremellales</taxon>
        <taxon>Cryptococcaceae</taxon>
        <taxon>Kwoniella</taxon>
    </lineage>
</organism>
<dbReference type="InterPro" id="IPR009060">
    <property type="entry name" value="UBA-like_sf"/>
</dbReference>
<dbReference type="SUPFAM" id="SSF54713">
    <property type="entry name" value="Elongation factor Ts (EF-Ts), dimerisation domain"/>
    <property type="match status" value="1"/>
</dbReference>
<dbReference type="GO" id="GO:0003746">
    <property type="term" value="F:translation elongation factor activity"/>
    <property type="evidence" value="ECO:0007669"/>
    <property type="project" value="InterPro"/>
</dbReference>
<dbReference type="PANTHER" id="PTHR11741:SF0">
    <property type="entry name" value="ELONGATION FACTOR TS, MITOCHONDRIAL"/>
    <property type="match status" value="1"/>
</dbReference>
<dbReference type="EMBL" id="CP144098">
    <property type="protein sequence ID" value="WWC86339.1"/>
    <property type="molecule type" value="Genomic_DNA"/>
</dbReference>
<accession>A0AAX4JLQ3</accession>
<dbReference type="InterPro" id="IPR001816">
    <property type="entry name" value="Transl_elong_EFTs/EF1B"/>
</dbReference>
<dbReference type="AlphaFoldDB" id="A0AAX4JLQ3"/>
<dbReference type="GO" id="GO:0070125">
    <property type="term" value="P:mitochondrial translational elongation"/>
    <property type="evidence" value="ECO:0007669"/>
    <property type="project" value="TreeGrafter"/>
</dbReference>
<keyword evidence="1" id="KW-0809">Transit peptide</keyword>
<keyword evidence="3" id="KW-1185">Reference proteome</keyword>
<name>A0AAX4JLQ3_9TREE</name>
<dbReference type="GeneID" id="91091884"/>
<dbReference type="Gene3D" id="3.30.479.20">
    <property type="entry name" value="Elongation factor Ts, dimerisation domain"/>
    <property type="match status" value="2"/>
</dbReference>
<evidence type="ECO:0000313" key="2">
    <source>
        <dbReference type="EMBL" id="WWC86339.1"/>
    </source>
</evidence>
<reference evidence="2 3" key="1">
    <citation type="submission" date="2024-01" db="EMBL/GenBank/DDBJ databases">
        <title>Comparative genomics of Cryptococcus and Kwoniella reveals pathogenesis evolution and contrasting modes of karyotype evolution via chromosome fusion or intercentromeric recombination.</title>
        <authorList>
            <person name="Coelho M.A."/>
            <person name="David-Palma M."/>
            <person name="Shea T."/>
            <person name="Bowers K."/>
            <person name="McGinley-Smith S."/>
            <person name="Mohammad A.W."/>
            <person name="Gnirke A."/>
            <person name="Yurkov A.M."/>
            <person name="Nowrousian M."/>
            <person name="Sun S."/>
            <person name="Cuomo C.A."/>
            <person name="Heitman J."/>
        </authorList>
    </citation>
    <scope>NUCLEOTIDE SEQUENCE [LARGE SCALE GENOMIC DNA]</scope>
    <source>
        <strain evidence="2 3">CBS 6074</strain>
    </source>
</reference>
<dbReference type="SUPFAM" id="SSF46934">
    <property type="entry name" value="UBA-like"/>
    <property type="match status" value="1"/>
</dbReference>
<dbReference type="GO" id="GO:0005739">
    <property type="term" value="C:mitochondrion"/>
    <property type="evidence" value="ECO:0007669"/>
    <property type="project" value="GOC"/>
</dbReference>
<dbReference type="RefSeq" id="XP_066073102.1">
    <property type="nucleotide sequence ID" value="XM_066217005.1"/>
</dbReference>
<evidence type="ECO:0000313" key="3">
    <source>
        <dbReference type="Proteomes" id="UP001355207"/>
    </source>
</evidence>
<evidence type="ECO:0008006" key="4">
    <source>
        <dbReference type="Google" id="ProtNLM"/>
    </source>
</evidence>
<gene>
    <name evidence="2" type="ORF">L201_001212</name>
</gene>
<proteinExistence type="predicted"/>
<protein>
    <recommendedName>
        <fullName evidence="4">EF-TsMt</fullName>
    </recommendedName>
</protein>
<dbReference type="InterPro" id="IPR036402">
    <property type="entry name" value="EF-Ts_dimer_sf"/>
</dbReference>
<dbReference type="Proteomes" id="UP001355207">
    <property type="component" value="Chromosome 1"/>
</dbReference>
<evidence type="ECO:0000256" key="1">
    <source>
        <dbReference type="ARBA" id="ARBA00022946"/>
    </source>
</evidence>